<evidence type="ECO:0000256" key="3">
    <source>
        <dbReference type="ARBA" id="ARBA00022723"/>
    </source>
</evidence>
<keyword evidence="5" id="KW-0862">Zinc</keyword>
<dbReference type="STRING" id="1088818.A0A2I0B5N1"/>
<keyword evidence="6 9" id="KW-1133">Transmembrane helix</keyword>
<dbReference type="Pfam" id="PF13639">
    <property type="entry name" value="zf-RING_2"/>
    <property type="match status" value="1"/>
</dbReference>
<dbReference type="GO" id="GO:0016020">
    <property type="term" value="C:membrane"/>
    <property type="evidence" value="ECO:0007669"/>
    <property type="project" value="UniProtKB-SubCell"/>
</dbReference>
<feature type="domain" description="RING-type" evidence="10">
    <location>
        <begin position="76"/>
        <end position="118"/>
    </location>
</feature>
<evidence type="ECO:0000256" key="8">
    <source>
        <dbReference type="PROSITE-ProRule" id="PRU00175"/>
    </source>
</evidence>
<dbReference type="InterPro" id="IPR013083">
    <property type="entry name" value="Znf_RING/FYVE/PHD"/>
</dbReference>
<evidence type="ECO:0000256" key="5">
    <source>
        <dbReference type="ARBA" id="ARBA00022833"/>
    </source>
</evidence>
<name>A0A2I0B5N1_9ASPA</name>
<gene>
    <name evidence="11" type="primary">ATL44</name>
    <name evidence="11" type="ORF">AXF42_Ash007895</name>
</gene>
<evidence type="ECO:0000256" key="1">
    <source>
        <dbReference type="ARBA" id="ARBA00004370"/>
    </source>
</evidence>
<dbReference type="EMBL" id="KZ451911">
    <property type="protein sequence ID" value="PKA63099.1"/>
    <property type="molecule type" value="Genomic_DNA"/>
</dbReference>
<evidence type="ECO:0000313" key="11">
    <source>
        <dbReference type="EMBL" id="PKA63099.1"/>
    </source>
</evidence>
<sequence>MAIVLSVVLLTAGIIVVVLIHVCVVGWTVGRFRRFASGEDCRNSGNGLPASELKKLPCYEYMAGEKGEGAGGQAECAVCLEGFQGGDRCRQLPSCGHSFHALCVDSWLMKSRVCPICRRSVCQRVGGSMFSGDCRSDSGGAGEMFELQEEAAVDPQRASSTLV</sequence>
<dbReference type="SMART" id="SM00184">
    <property type="entry name" value="RING"/>
    <property type="match status" value="1"/>
</dbReference>
<evidence type="ECO:0000259" key="10">
    <source>
        <dbReference type="PROSITE" id="PS50089"/>
    </source>
</evidence>
<reference evidence="11 12" key="1">
    <citation type="journal article" date="2017" name="Nature">
        <title>The Apostasia genome and the evolution of orchids.</title>
        <authorList>
            <person name="Zhang G.Q."/>
            <person name="Liu K.W."/>
            <person name="Li Z."/>
            <person name="Lohaus R."/>
            <person name="Hsiao Y.Y."/>
            <person name="Niu S.C."/>
            <person name="Wang J.Y."/>
            <person name="Lin Y.C."/>
            <person name="Xu Q."/>
            <person name="Chen L.J."/>
            <person name="Yoshida K."/>
            <person name="Fujiwara S."/>
            <person name="Wang Z.W."/>
            <person name="Zhang Y.Q."/>
            <person name="Mitsuda N."/>
            <person name="Wang M."/>
            <person name="Liu G.H."/>
            <person name="Pecoraro L."/>
            <person name="Huang H.X."/>
            <person name="Xiao X.J."/>
            <person name="Lin M."/>
            <person name="Wu X.Y."/>
            <person name="Wu W.L."/>
            <person name="Chen Y.Y."/>
            <person name="Chang S.B."/>
            <person name="Sakamoto S."/>
            <person name="Ohme-Takagi M."/>
            <person name="Yagi M."/>
            <person name="Zeng S.J."/>
            <person name="Shen C.Y."/>
            <person name="Yeh C.M."/>
            <person name="Luo Y.B."/>
            <person name="Tsai W.C."/>
            <person name="Van de Peer Y."/>
            <person name="Liu Z.J."/>
        </authorList>
    </citation>
    <scope>NUCLEOTIDE SEQUENCE [LARGE SCALE GENOMIC DNA]</scope>
    <source>
        <strain evidence="12">cv. Shenzhen</strain>
        <tissue evidence="11">Stem</tissue>
    </source>
</reference>
<dbReference type="Gene3D" id="3.30.40.10">
    <property type="entry name" value="Zinc/RING finger domain, C3HC4 (zinc finger)"/>
    <property type="match status" value="1"/>
</dbReference>
<keyword evidence="4 8" id="KW-0863">Zinc-finger</keyword>
<keyword evidence="2 9" id="KW-0812">Transmembrane</keyword>
<keyword evidence="12" id="KW-1185">Reference proteome</keyword>
<dbReference type="SUPFAM" id="SSF57850">
    <property type="entry name" value="RING/U-box"/>
    <property type="match status" value="1"/>
</dbReference>
<dbReference type="GO" id="GO:0008270">
    <property type="term" value="F:zinc ion binding"/>
    <property type="evidence" value="ECO:0007669"/>
    <property type="project" value="UniProtKB-KW"/>
</dbReference>
<keyword evidence="7 9" id="KW-0472">Membrane</keyword>
<dbReference type="PANTHER" id="PTHR46539:SF25">
    <property type="entry name" value="(WILD MALAYSIAN BANANA) HYPOTHETICAL PROTEIN"/>
    <property type="match status" value="1"/>
</dbReference>
<dbReference type="PANTHER" id="PTHR46539">
    <property type="entry name" value="E3 UBIQUITIN-PROTEIN LIGASE ATL42"/>
    <property type="match status" value="1"/>
</dbReference>
<dbReference type="OrthoDB" id="8062037at2759"/>
<evidence type="ECO:0000256" key="4">
    <source>
        <dbReference type="ARBA" id="ARBA00022771"/>
    </source>
</evidence>
<dbReference type="InterPro" id="IPR001841">
    <property type="entry name" value="Znf_RING"/>
</dbReference>
<evidence type="ECO:0000256" key="7">
    <source>
        <dbReference type="ARBA" id="ARBA00023136"/>
    </source>
</evidence>
<dbReference type="AlphaFoldDB" id="A0A2I0B5N1"/>
<protein>
    <submittedName>
        <fullName evidence="11">RING-H2 finger protein ATL44</fullName>
    </submittedName>
</protein>
<feature type="transmembrane region" description="Helical" evidence="9">
    <location>
        <begin position="6"/>
        <end position="29"/>
    </location>
</feature>
<evidence type="ECO:0000256" key="6">
    <source>
        <dbReference type="ARBA" id="ARBA00022989"/>
    </source>
</evidence>
<dbReference type="PROSITE" id="PS50089">
    <property type="entry name" value="ZF_RING_2"/>
    <property type="match status" value="1"/>
</dbReference>
<organism evidence="11 12">
    <name type="scientific">Apostasia shenzhenica</name>
    <dbReference type="NCBI Taxonomy" id="1088818"/>
    <lineage>
        <taxon>Eukaryota</taxon>
        <taxon>Viridiplantae</taxon>
        <taxon>Streptophyta</taxon>
        <taxon>Embryophyta</taxon>
        <taxon>Tracheophyta</taxon>
        <taxon>Spermatophyta</taxon>
        <taxon>Magnoliopsida</taxon>
        <taxon>Liliopsida</taxon>
        <taxon>Asparagales</taxon>
        <taxon>Orchidaceae</taxon>
        <taxon>Apostasioideae</taxon>
        <taxon>Apostasia</taxon>
    </lineage>
</organism>
<evidence type="ECO:0000256" key="2">
    <source>
        <dbReference type="ARBA" id="ARBA00022692"/>
    </source>
</evidence>
<dbReference type="Proteomes" id="UP000236161">
    <property type="component" value="Unassembled WGS sequence"/>
</dbReference>
<dbReference type="FunFam" id="3.30.40.10:FF:000388">
    <property type="entry name" value="Putative RING zinc finger domain superfamily protein"/>
    <property type="match status" value="1"/>
</dbReference>
<comment type="subcellular location">
    <subcellularLocation>
        <location evidence="1">Membrane</location>
    </subcellularLocation>
</comment>
<proteinExistence type="predicted"/>
<accession>A0A2I0B5N1</accession>
<evidence type="ECO:0000256" key="9">
    <source>
        <dbReference type="SAM" id="Phobius"/>
    </source>
</evidence>
<keyword evidence="3" id="KW-0479">Metal-binding</keyword>
<evidence type="ECO:0000313" key="12">
    <source>
        <dbReference type="Proteomes" id="UP000236161"/>
    </source>
</evidence>